<dbReference type="HOGENOM" id="CLU_3207485_0_0_1"/>
<gene>
    <name evidence="1" type="ORF">HCDG_03091</name>
</gene>
<evidence type="ECO:0000313" key="2">
    <source>
        <dbReference type="Proteomes" id="UP000002624"/>
    </source>
</evidence>
<proteinExistence type="predicted"/>
<name>C6HA60_AJECH</name>
<dbReference type="VEuPathDB" id="FungiDB:HCDG_03091"/>
<organism evidence="1 2">
    <name type="scientific">Ajellomyces capsulatus (strain H143)</name>
    <name type="common">Darling's disease fungus</name>
    <name type="synonym">Histoplasma capsulatum</name>
    <dbReference type="NCBI Taxonomy" id="544712"/>
    <lineage>
        <taxon>Eukaryota</taxon>
        <taxon>Fungi</taxon>
        <taxon>Dikarya</taxon>
        <taxon>Ascomycota</taxon>
        <taxon>Pezizomycotina</taxon>
        <taxon>Eurotiomycetes</taxon>
        <taxon>Eurotiomycetidae</taxon>
        <taxon>Onygenales</taxon>
        <taxon>Ajellomycetaceae</taxon>
        <taxon>Histoplasma</taxon>
    </lineage>
</organism>
<evidence type="ECO:0000313" key="1">
    <source>
        <dbReference type="EMBL" id="EER43193.1"/>
    </source>
</evidence>
<reference evidence="2" key="1">
    <citation type="submission" date="2009-05" db="EMBL/GenBank/DDBJ databases">
        <title>The genome sequence of Ajellomyces capsulatus strain H143.</title>
        <authorList>
            <person name="Champion M."/>
            <person name="Cuomo C.A."/>
            <person name="Ma L.-J."/>
            <person name="Henn M.R."/>
            <person name="Sil A."/>
            <person name="Goldman B."/>
            <person name="Young S.K."/>
            <person name="Kodira C.D."/>
            <person name="Zeng Q."/>
            <person name="Koehrsen M."/>
            <person name="Alvarado L."/>
            <person name="Berlin A.M."/>
            <person name="Borenstein D."/>
            <person name="Chen Z."/>
            <person name="Engels R."/>
            <person name="Freedman E."/>
            <person name="Gellesch M."/>
            <person name="Goldberg J."/>
            <person name="Griggs A."/>
            <person name="Gujja S."/>
            <person name="Heiman D.I."/>
            <person name="Hepburn T.A."/>
            <person name="Howarth C."/>
            <person name="Jen D."/>
            <person name="Larson L."/>
            <person name="Lewis B."/>
            <person name="Mehta T."/>
            <person name="Park D."/>
            <person name="Pearson M."/>
            <person name="Roberts A."/>
            <person name="Saif S."/>
            <person name="Shea T.D."/>
            <person name="Shenoy N."/>
            <person name="Sisk P."/>
            <person name="Stolte C."/>
            <person name="Sykes S."/>
            <person name="Walk T."/>
            <person name="White J."/>
            <person name="Yandava C."/>
            <person name="Klein B."/>
            <person name="McEwen J.G."/>
            <person name="Puccia R."/>
            <person name="Goldman G.H."/>
            <person name="Felipe M.S."/>
            <person name="Nino-Vega G."/>
            <person name="San-Blas G."/>
            <person name="Taylor J.W."/>
            <person name="Mendoza L."/>
            <person name="Galagan J.E."/>
            <person name="Nusbaum C."/>
            <person name="Birren B.W."/>
        </authorList>
    </citation>
    <scope>NUCLEOTIDE SEQUENCE [LARGE SCALE GENOMIC DNA]</scope>
    <source>
        <strain evidence="2">H143</strain>
    </source>
</reference>
<accession>C6HA60</accession>
<protein>
    <submittedName>
        <fullName evidence="1">Uncharacterized protein</fullName>
    </submittedName>
</protein>
<dbReference type="Proteomes" id="UP000002624">
    <property type="component" value="Unassembled WGS sequence"/>
</dbReference>
<dbReference type="AlphaFoldDB" id="C6HA60"/>
<dbReference type="EMBL" id="GG692421">
    <property type="protein sequence ID" value="EER43193.1"/>
    <property type="molecule type" value="Genomic_DNA"/>
</dbReference>
<sequence length="45" mass="5271">MGSDLAHLVEHLQKAKRHFCYDHYQELILLVIQRPPATETNNVKL</sequence>